<sequence>MTSTNEETFFPYFQPQTRSLFKLILPYSSTDYDSLPSTKSKLKDYKKSLWALQNVDKLAFV</sequence>
<dbReference type="EMBL" id="RSDO01000011">
    <property type="protein sequence ID" value="RRR52289.1"/>
    <property type="molecule type" value="Genomic_DNA"/>
</dbReference>
<proteinExistence type="predicted"/>
<reference evidence="1 2" key="2">
    <citation type="submission" date="2018-12" db="EMBL/GenBank/DDBJ databases">
        <title>Whole-genome sequences of fifteen clinical Streptococcus suis strains isolated from pigs between 2006 and 2018.</title>
        <authorList>
            <person name="Stevens M.J.A."/>
            <person name="Cernela N."/>
            <person name="Spoerry Serrano N."/>
            <person name="Schmitt S."/>
            <person name="Schrenzel J."/>
            <person name="Stephan R."/>
        </authorList>
    </citation>
    <scope>NUCLEOTIDE SEQUENCE [LARGE SCALE GENOMIC DNA]</scope>
    <source>
        <strain evidence="1 2">PP422</strain>
    </source>
</reference>
<evidence type="ECO:0000313" key="1">
    <source>
        <dbReference type="EMBL" id="RRR52289.1"/>
    </source>
</evidence>
<comment type="caution">
    <text evidence="1">The sequence shown here is derived from an EMBL/GenBank/DDBJ whole genome shotgun (WGS) entry which is preliminary data.</text>
</comment>
<accession>A0A426TD79</accession>
<dbReference type="Proteomes" id="UP000274117">
    <property type="component" value="Unassembled WGS sequence"/>
</dbReference>
<dbReference type="AlphaFoldDB" id="A0A426TD79"/>
<evidence type="ECO:0000313" key="2">
    <source>
        <dbReference type="Proteomes" id="UP000274117"/>
    </source>
</evidence>
<organism evidence="1 2">
    <name type="scientific">Streptococcus suis</name>
    <dbReference type="NCBI Taxonomy" id="1307"/>
    <lineage>
        <taxon>Bacteria</taxon>
        <taxon>Bacillati</taxon>
        <taxon>Bacillota</taxon>
        <taxon>Bacilli</taxon>
        <taxon>Lactobacillales</taxon>
        <taxon>Streptococcaceae</taxon>
        <taxon>Streptococcus</taxon>
    </lineage>
</organism>
<gene>
    <name evidence="1" type="ORF">EI998_07235</name>
</gene>
<protein>
    <submittedName>
        <fullName evidence="1">Uncharacterized protein</fullName>
    </submittedName>
</protein>
<name>A0A426TD79_STRSU</name>
<reference evidence="1 2" key="1">
    <citation type="submission" date="2018-11" db="EMBL/GenBank/DDBJ databases">
        <authorList>
            <person name="Stevens M.J."/>
            <person name="Cernela N."/>
            <person name="Spoerry Serrano N."/>
            <person name="Schmitt S."/>
            <person name="Schrenzel J."/>
            <person name="Stephan R."/>
        </authorList>
    </citation>
    <scope>NUCLEOTIDE SEQUENCE [LARGE SCALE GENOMIC DNA]</scope>
    <source>
        <strain evidence="1 2">PP422</strain>
    </source>
</reference>